<dbReference type="Pfam" id="PF26116">
    <property type="entry name" value="FAM13A"/>
    <property type="match status" value="1"/>
</dbReference>
<dbReference type="Proteomes" id="UP000663879">
    <property type="component" value="Unassembled WGS sequence"/>
</dbReference>
<dbReference type="PANTHER" id="PTHR15904:SF17">
    <property type="entry name" value="RHO-GAP DOMAIN-CONTAINING PROTEIN"/>
    <property type="match status" value="1"/>
</dbReference>
<name>A0A814E1N4_9BILA</name>
<evidence type="ECO:0000256" key="2">
    <source>
        <dbReference type="SAM" id="Coils"/>
    </source>
</evidence>
<evidence type="ECO:0000256" key="1">
    <source>
        <dbReference type="ARBA" id="ARBA00007549"/>
    </source>
</evidence>
<comment type="similarity">
    <text evidence="1">Belongs to the FAM13 family.</text>
</comment>
<evidence type="ECO:0000256" key="3">
    <source>
        <dbReference type="SAM" id="MobiDB-lite"/>
    </source>
</evidence>
<dbReference type="AlphaFoldDB" id="A0A814E1N4"/>
<dbReference type="InterPro" id="IPR039102">
    <property type="entry name" value="FAM13"/>
</dbReference>
<sequence>IRLKLIKEIKRSINQTRNSMKFSDSRHDSIYDDFENSIVDSLSELSIASTLQLNPNSQEVINRTINDVISTYLWSTDSLISRQPKFNESLKKLEKYERQIKTGWDTPEQKKKEDRLSSNKVSIPTLDFSAFSEKDAQNKSDEQINKKEKTSWSKQKSQENIFSIKPDSNKISNDIKPKSFDTKNDKQTHVIIKHDIENLLRELKLITKTQETSEYYSQENESKLGKQDFEKLSFMASNLRDLLSRLLEKRKLAKRNIVVEKMTREEIQSEKVDTQKELLAFEEKHGRPQNKLEKDLMRPLYDHYRKVKRILSKYTSGKGVGDQNNEENLAGDDEEMNNFRENKPFANLQSLSLNELTKEKDMATMEKTKLKELIKKYEIDFVKSTGRALTKEDREYHKEEFEKYKILKAKLKLIEALIEKYETNHFSKAK</sequence>
<evidence type="ECO:0000259" key="4">
    <source>
        <dbReference type="Pfam" id="PF26116"/>
    </source>
</evidence>
<feature type="region of interest" description="Disordered" evidence="3">
    <location>
        <begin position="132"/>
        <end position="168"/>
    </location>
</feature>
<gene>
    <name evidence="5" type="ORF">OXX778_LOCUS14611</name>
</gene>
<feature type="compositionally biased region" description="Polar residues" evidence="3">
    <location>
        <begin position="152"/>
        <end position="161"/>
    </location>
</feature>
<dbReference type="PANTHER" id="PTHR15904">
    <property type="entry name" value="FAM13"/>
    <property type="match status" value="1"/>
</dbReference>
<feature type="coiled-coil region" evidence="2">
    <location>
        <begin position="236"/>
        <end position="284"/>
    </location>
</feature>
<reference evidence="5" key="1">
    <citation type="submission" date="2021-02" db="EMBL/GenBank/DDBJ databases">
        <authorList>
            <person name="Nowell W R."/>
        </authorList>
    </citation>
    <scope>NUCLEOTIDE SEQUENCE</scope>
    <source>
        <strain evidence="5">Ploen Becks lab</strain>
    </source>
</reference>
<feature type="non-terminal residue" evidence="5">
    <location>
        <position position="1"/>
    </location>
</feature>
<dbReference type="OrthoDB" id="185175at2759"/>
<dbReference type="InterPro" id="IPR059029">
    <property type="entry name" value="FAM13A_dom"/>
</dbReference>
<proteinExistence type="inferred from homology"/>
<keyword evidence="6" id="KW-1185">Reference proteome</keyword>
<accession>A0A814E1N4</accession>
<protein>
    <recommendedName>
        <fullName evidence="4">FAM13A-like domain-containing protein</fullName>
    </recommendedName>
</protein>
<organism evidence="5 6">
    <name type="scientific">Brachionus calyciflorus</name>
    <dbReference type="NCBI Taxonomy" id="104777"/>
    <lineage>
        <taxon>Eukaryota</taxon>
        <taxon>Metazoa</taxon>
        <taxon>Spiralia</taxon>
        <taxon>Gnathifera</taxon>
        <taxon>Rotifera</taxon>
        <taxon>Eurotatoria</taxon>
        <taxon>Monogononta</taxon>
        <taxon>Pseudotrocha</taxon>
        <taxon>Ploima</taxon>
        <taxon>Brachionidae</taxon>
        <taxon>Brachionus</taxon>
    </lineage>
</organism>
<evidence type="ECO:0000313" key="5">
    <source>
        <dbReference type="EMBL" id="CAF0964844.1"/>
    </source>
</evidence>
<keyword evidence="2" id="KW-0175">Coiled coil</keyword>
<evidence type="ECO:0000313" key="6">
    <source>
        <dbReference type="Proteomes" id="UP000663879"/>
    </source>
</evidence>
<feature type="domain" description="FAM13A-like" evidence="4">
    <location>
        <begin position="352"/>
        <end position="420"/>
    </location>
</feature>
<comment type="caution">
    <text evidence="5">The sequence shown here is derived from an EMBL/GenBank/DDBJ whole genome shotgun (WGS) entry which is preliminary data.</text>
</comment>
<dbReference type="EMBL" id="CAJNOC010003040">
    <property type="protein sequence ID" value="CAF0964844.1"/>
    <property type="molecule type" value="Genomic_DNA"/>
</dbReference>
<feature type="compositionally biased region" description="Basic and acidic residues" evidence="3">
    <location>
        <begin position="132"/>
        <end position="151"/>
    </location>
</feature>